<accession>A0ABR0M9F3</accession>
<comment type="similarity">
    <text evidence="2">Belongs to the class-II pyridoxal-phosphate-dependent aminotransferase family. BioF subfamily.</text>
</comment>
<dbReference type="InterPro" id="IPR015421">
    <property type="entry name" value="PyrdxlP-dep_Trfase_major"/>
</dbReference>
<keyword evidence="4" id="KW-0663">Pyridoxal phosphate</keyword>
<feature type="coiled-coil region" evidence="5">
    <location>
        <begin position="154"/>
        <end position="181"/>
    </location>
</feature>
<comment type="cofactor">
    <cofactor evidence="1">
        <name>pyridoxal 5'-phosphate</name>
        <dbReference type="ChEBI" id="CHEBI:597326"/>
    </cofactor>
</comment>
<keyword evidence="5" id="KW-0175">Coiled coil</keyword>
<evidence type="ECO:0000313" key="8">
    <source>
        <dbReference type="Proteomes" id="UP001357485"/>
    </source>
</evidence>
<dbReference type="Gene3D" id="3.40.640.10">
    <property type="entry name" value="Type I PLP-dependent aspartate aminotransferase-like (Major domain)"/>
    <property type="match status" value="1"/>
</dbReference>
<feature type="non-terminal residue" evidence="7">
    <location>
        <position position="263"/>
    </location>
</feature>
<dbReference type="PROSITE" id="PS50309">
    <property type="entry name" value="DC"/>
    <property type="match status" value="1"/>
</dbReference>
<dbReference type="Gene3D" id="3.90.1150.10">
    <property type="entry name" value="Aspartate Aminotransferase, domain 1"/>
    <property type="match status" value="1"/>
</dbReference>
<evidence type="ECO:0000256" key="5">
    <source>
        <dbReference type="SAM" id="Coils"/>
    </source>
</evidence>
<gene>
    <name evidence="7" type="ORF">LTR16_000182</name>
</gene>
<dbReference type="SUPFAM" id="SSF53383">
    <property type="entry name" value="PLP-dependent transferases"/>
    <property type="match status" value="1"/>
</dbReference>
<name>A0ABR0M9F3_9PEZI</name>
<dbReference type="PANTHER" id="PTHR13693:SF77">
    <property type="entry name" value="8-AMINO-7-OXONONANOATE SYNTHASE"/>
    <property type="match status" value="1"/>
</dbReference>
<dbReference type="InterPro" id="IPR015422">
    <property type="entry name" value="PyrdxlP-dep_Trfase_small"/>
</dbReference>
<evidence type="ECO:0000313" key="7">
    <source>
        <dbReference type="EMBL" id="KAK5296706.1"/>
    </source>
</evidence>
<evidence type="ECO:0000259" key="6">
    <source>
        <dbReference type="PROSITE" id="PS50309"/>
    </source>
</evidence>
<sequence length="263" mass="28674">MDNKTPLHSALSKRLENRRIQSTLRQLTRTPHVSVDFSSNDFLSLSSSSLLRTAYLAELQRQSPACPLSGASSFPLGSGGSRLLDGNSAYAEQLEKQIARFHNAPAALLCNSGFDANAGLFACLPQPGDVILHDELIHASVHDGMRLSRASRRVAFAHNSVEDLEQVLESLTEEDDELRDGRRNVFVAVEAIYSMDGDLAPLTEIVEVVERLLPRKNGHIIVDEAHSTGVLGPKGRGLVSELGLEKRIFVRLHTFGKALACNG</sequence>
<evidence type="ECO:0000256" key="4">
    <source>
        <dbReference type="ARBA" id="ARBA00022898"/>
    </source>
</evidence>
<dbReference type="Pfam" id="PF00155">
    <property type="entry name" value="Aminotran_1_2"/>
    <property type="match status" value="1"/>
</dbReference>
<evidence type="ECO:0000256" key="1">
    <source>
        <dbReference type="ARBA" id="ARBA00001933"/>
    </source>
</evidence>
<evidence type="ECO:0000256" key="3">
    <source>
        <dbReference type="ARBA" id="ARBA00022679"/>
    </source>
</evidence>
<feature type="domain" description="Doublecortin" evidence="6">
    <location>
        <begin position="143"/>
        <end position="222"/>
    </location>
</feature>
<evidence type="ECO:0000256" key="2">
    <source>
        <dbReference type="ARBA" id="ARBA00010008"/>
    </source>
</evidence>
<dbReference type="PANTHER" id="PTHR13693">
    <property type="entry name" value="CLASS II AMINOTRANSFERASE/8-AMINO-7-OXONONANOATE SYNTHASE"/>
    <property type="match status" value="1"/>
</dbReference>
<dbReference type="InterPro" id="IPR050087">
    <property type="entry name" value="AON_synthase_class-II"/>
</dbReference>
<dbReference type="InterPro" id="IPR004839">
    <property type="entry name" value="Aminotransferase_I/II_large"/>
</dbReference>
<organism evidence="7 8">
    <name type="scientific">Cryomyces antarcticus</name>
    <dbReference type="NCBI Taxonomy" id="329879"/>
    <lineage>
        <taxon>Eukaryota</taxon>
        <taxon>Fungi</taxon>
        <taxon>Dikarya</taxon>
        <taxon>Ascomycota</taxon>
        <taxon>Pezizomycotina</taxon>
        <taxon>Dothideomycetes</taxon>
        <taxon>Dothideomycetes incertae sedis</taxon>
        <taxon>Cryomyces</taxon>
    </lineage>
</organism>
<dbReference type="InterPro" id="IPR015424">
    <property type="entry name" value="PyrdxlP-dep_Trfase"/>
</dbReference>
<keyword evidence="8" id="KW-1185">Reference proteome</keyword>
<dbReference type="Proteomes" id="UP001357485">
    <property type="component" value="Unassembled WGS sequence"/>
</dbReference>
<protein>
    <recommendedName>
        <fullName evidence="6">Doublecortin domain-containing protein</fullName>
    </recommendedName>
</protein>
<dbReference type="InterPro" id="IPR003533">
    <property type="entry name" value="Doublecortin_dom"/>
</dbReference>
<reference evidence="7 8" key="1">
    <citation type="submission" date="2023-08" db="EMBL/GenBank/DDBJ databases">
        <title>Black Yeasts Isolated from many extreme environments.</title>
        <authorList>
            <person name="Coleine C."/>
            <person name="Stajich J.E."/>
            <person name="Selbmann L."/>
        </authorList>
    </citation>
    <scope>NUCLEOTIDE SEQUENCE [LARGE SCALE GENOMIC DNA]</scope>
    <source>
        <strain evidence="7 8">CCFEE 536</strain>
    </source>
</reference>
<dbReference type="EMBL" id="JAVRRA010000003">
    <property type="protein sequence ID" value="KAK5296706.1"/>
    <property type="molecule type" value="Genomic_DNA"/>
</dbReference>
<keyword evidence="3" id="KW-0808">Transferase</keyword>
<proteinExistence type="inferred from homology"/>
<comment type="caution">
    <text evidence="7">The sequence shown here is derived from an EMBL/GenBank/DDBJ whole genome shotgun (WGS) entry which is preliminary data.</text>
</comment>